<evidence type="ECO:0000313" key="2">
    <source>
        <dbReference type="Proteomes" id="UP000216052"/>
    </source>
</evidence>
<protein>
    <recommendedName>
        <fullName evidence="3">Spo0E like sporulation regulatory protein</fullName>
    </recommendedName>
</protein>
<organism evidence="1 2">
    <name type="scientific">Sporomusa acidovorans (strain ATCC 49682 / DSM 3132 / Mol)</name>
    <dbReference type="NCBI Taxonomy" id="1123286"/>
    <lineage>
        <taxon>Bacteria</taxon>
        <taxon>Bacillati</taxon>
        <taxon>Bacillota</taxon>
        <taxon>Negativicutes</taxon>
        <taxon>Selenomonadales</taxon>
        <taxon>Sporomusaceae</taxon>
        <taxon>Sporomusa</taxon>
    </lineage>
</organism>
<name>A0ABZ3J1Y0_SPOA4</name>
<dbReference type="InterPro" id="IPR018540">
    <property type="entry name" value="Spo0E-like"/>
</dbReference>
<evidence type="ECO:0000313" key="1">
    <source>
        <dbReference type="EMBL" id="XFO72354.1"/>
    </source>
</evidence>
<dbReference type="RefSeq" id="WP_093798006.1">
    <property type="nucleotide sequence ID" value="NZ_CP155571.1"/>
</dbReference>
<dbReference type="InterPro" id="IPR036638">
    <property type="entry name" value="HLH_DNA-bd_sf"/>
</dbReference>
<gene>
    <name evidence="1" type="ORF">SPACI_024060</name>
</gene>
<keyword evidence="2" id="KW-1185">Reference proteome</keyword>
<dbReference type="Proteomes" id="UP000216052">
    <property type="component" value="Chromosome"/>
</dbReference>
<dbReference type="Gene3D" id="4.10.280.10">
    <property type="entry name" value="Helix-loop-helix DNA-binding domain"/>
    <property type="match status" value="1"/>
</dbReference>
<proteinExistence type="predicted"/>
<reference evidence="1" key="1">
    <citation type="submission" date="2024-05" db="EMBL/GenBank/DDBJ databases">
        <title>Isolation and characterization of Sporomusa carbonis sp. nov., a carboxydotrophic hydrogenogen in the genus of Sporomusa isolated from a charcoal burning pile.</title>
        <authorList>
            <person name="Boeer T."/>
            <person name="Rosenbaum F."/>
            <person name="Eysell L."/>
            <person name="Mueller V."/>
            <person name="Daniel R."/>
            <person name="Poehlein A."/>
        </authorList>
    </citation>
    <scope>NUCLEOTIDE SEQUENCE [LARGE SCALE GENOMIC DNA]</scope>
    <source>
        <strain evidence="1">DSM 3132</strain>
    </source>
</reference>
<sequence length="62" mass="7192">MFFKQKAILICIEDLRQEMYKAMSAYGIDSLQTLSASQKLDIAINEYYRLKRNVESLEIAVS</sequence>
<dbReference type="InterPro" id="IPR037208">
    <property type="entry name" value="Spo0E-like_sf"/>
</dbReference>
<accession>A0ABZ3J1Y0</accession>
<dbReference type="EMBL" id="CP155571">
    <property type="protein sequence ID" value="XFO72354.1"/>
    <property type="molecule type" value="Genomic_DNA"/>
</dbReference>
<dbReference type="SUPFAM" id="SSF140500">
    <property type="entry name" value="BAS1536-like"/>
    <property type="match status" value="1"/>
</dbReference>
<evidence type="ECO:0008006" key="3">
    <source>
        <dbReference type="Google" id="ProtNLM"/>
    </source>
</evidence>
<dbReference type="Pfam" id="PF09388">
    <property type="entry name" value="SpoOE-like"/>
    <property type="match status" value="1"/>
</dbReference>